<feature type="transmembrane region" description="Helical" evidence="2">
    <location>
        <begin position="179"/>
        <end position="196"/>
    </location>
</feature>
<keyword evidence="2" id="KW-0812">Transmembrane</keyword>
<comment type="caution">
    <text evidence="3">The sequence shown here is derived from an EMBL/GenBank/DDBJ whole genome shotgun (WGS) entry which is preliminary data.</text>
</comment>
<feature type="transmembrane region" description="Helical" evidence="2">
    <location>
        <begin position="155"/>
        <end position="173"/>
    </location>
</feature>
<evidence type="ECO:0000313" key="4">
    <source>
        <dbReference type="Proteomes" id="UP001277761"/>
    </source>
</evidence>
<feature type="compositionally biased region" description="Low complexity" evidence="1">
    <location>
        <begin position="59"/>
        <end position="68"/>
    </location>
</feature>
<keyword evidence="4" id="KW-1185">Reference proteome</keyword>
<dbReference type="Proteomes" id="UP001277761">
    <property type="component" value="Unassembled WGS sequence"/>
</dbReference>
<evidence type="ECO:0000256" key="2">
    <source>
        <dbReference type="SAM" id="Phobius"/>
    </source>
</evidence>
<gene>
    <name evidence="3" type="ORF">SK069_02175</name>
</gene>
<organism evidence="3 4">
    <name type="scientific">Patulibacter brassicae</name>
    <dbReference type="NCBI Taxonomy" id="1705717"/>
    <lineage>
        <taxon>Bacteria</taxon>
        <taxon>Bacillati</taxon>
        <taxon>Actinomycetota</taxon>
        <taxon>Thermoleophilia</taxon>
        <taxon>Solirubrobacterales</taxon>
        <taxon>Patulibacteraceae</taxon>
        <taxon>Patulibacter</taxon>
    </lineage>
</organism>
<feature type="region of interest" description="Disordered" evidence="1">
    <location>
        <begin position="1"/>
        <end position="68"/>
    </location>
</feature>
<accession>A0ABU4VF04</accession>
<proteinExistence type="predicted"/>
<dbReference type="EMBL" id="JAXAVX010000001">
    <property type="protein sequence ID" value="MDX8150387.1"/>
    <property type="molecule type" value="Genomic_DNA"/>
</dbReference>
<sequence>MPSQPPAGDVPEEVGDADEPRGELTGGDDPAAPEEAETTVVSASAPQEGLDGDGPTGPAPAAATTAAQQAADAARALGAQATEKGRALGAQAGEKGRALGAQAGEKGKVLGAQAAEGAKVVGDRVGAAAAATAQALRETDVQEIAKSTTTLIETARPFFLAAFATAFSVLAWVEDHASVAIVFALGAVVFVLGAAYSREIDALLTRGRRAPED</sequence>
<dbReference type="RefSeq" id="WP_319952537.1">
    <property type="nucleotide sequence ID" value="NZ_JAXAVX010000001.1"/>
</dbReference>
<name>A0ABU4VF04_9ACTN</name>
<reference evidence="3 4" key="1">
    <citation type="submission" date="2023-11" db="EMBL/GenBank/DDBJ databases">
        <authorList>
            <person name="Xu M."/>
            <person name="Jiang T."/>
        </authorList>
    </citation>
    <scope>NUCLEOTIDE SEQUENCE [LARGE SCALE GENOMIC DNA]</scope>
    <source>
        <strain evidence="3 4">SD</strain>
    </source>
</reference>
<keyword evidence="2" id="KW-1133">Transmembrane helix</keyword>
<keyword evidence="2" id="KW-0472">Membrane</keyword>
<evidence type="ECO:0000313" key="3">
    <source>
        <dbReference type="EMBL" id="MDX8150387.1"/>
    </source>
</evidence>
<evidence type="ECO:0000256" key="1">
    <source>
        <dbReference type="SAM" id="MobiDB-lite"/>
    </source>
</evidence>
<protein>
    <submittedName>
        <fullName evidence="3">Uncharacterized protein</fullName>
    </submittedName>
</protein>